<sequence length="265" mass="29805">MKRHTKVLLIISLLLLGFVGWDAGHSLLYQHRLLTLHARQTHTATVFIGGYGSNAKAFDQMTTHWQRAGIASHRELVRINHRGQLSFSGDRRASTNYLVQLAFADNRDPAVQIRLLPKIMHELRTRQHITEVNFVTHSMGGGVAYSYLVTNHHDAQPQVRHWVAIASPFATINSNTSIAHRYNRYLKRAADLPRNLKILAIGGNVWGLGTDTEVSVAGVKALRPLAAQYVQTYQQHIINGDILSVQHSALRSNPEVVWQTAQFLF</sequence>
<reference evidence="1 2" key="1">
    <citation type="journal article" date="2015" name="Genome Announc.">
        <title>Expanding the biotechnology potential of lactobacilli through comparative genomics of 213 strains and associated genera.</title>
        <authorList>
            <person name="Sun Z."/>
            <person name="Harris H.M."/>
            <person name="McCann A."/>
            <person name="Guo C."/>
            <person name="Argimon S."/>
            <person name="Zhang W."/>
            <person name="Yang X."/>
            <person name="Jeffery I.B."/>
            <person name="Cooney J.C."/>
            <person name="Kagawa T.F."/>
            <person name="Liu W."/>
            <person name="Song Y."/>
            <person name="Salvetti E."/>
            <person name="Wrobel A."/>
            <person name="Rasinkangas P."/>
            <person name="Parkhill J."/>
            <person name="Rea M.C."/>
            <person name="O'Sullivan O."/>
            <person name="Ritari J."/>
            <person name="Douillard F.P."/>
            <person name="Paul Ross R."/>
            <person name="Yang R."/>
            <person name="Briner A.E."/>
            <person name="Felis G.E."/>
            <person name="de Vos W.M."/>
            <person name="Barrangou R."/>
            <person name="Klaenhammer T.R."/>
            <person name="Caufield P.W."/>
            <person name="Cui Y."/>
            <person name="Zhang H."/>
            <person name="O'Toole P.W."/>
        </authorList>
    </citation>
    <scope>NUCLEOTIDE SEQUENCE [LARGE SCALE GENOMIC DNA]</scope>
    <source>
        <strain evidence="1 2">DSM 15814</strain>
    </source>
</reference>
<keyword evidence="2" id="KW-1185">Reference proteome</keyword>
<dbReference type="eggNOG" id="COG4814">
    <property type="taxonomic scope" value="Bacteria"/>
</dbReference>
<dbReference type="AlphaFoldDB" id="A0A0R1RCB0"/>
<protein>
    <recommendedName>
        <fullName evidence="3">Alpha beta hydrolase superfamily protein</fullName>
    </recommendedName>
</protein>
<organism evidence="1 2">
    <name type="scientific">Furfurilactobacillus rossiae DSM 15814</name>
    <dbReference type="NCBI Taxonomy" id="1114972"/>
    <lineage>
        <taxon>Bacteria</taxon>
        <taxon>Bacillati</taxon>
        <taxon>Bacillota</taxon>
        <taxon>Bacilli</taxon>
        <taxon>Lactobacillales</taxon>
        <taxon>Lactobacillaceae</taxon>
        <taxon>Furfurilactobacillus</taxon>
    </lineage>
</organism>
<dbReference type="Gene3D" id="3.40.50.1820">
    <property type="entry name" value="alpha/beta hydrolase"/>
    <property type="match status" value="1"/>
</dbReference>
<name>A0A0R1RCB0_9LACO</name>
<dbReference type="RefSeq" id="WP_017263045.1">
    <property type="nucleotide sequence ID" value="NZ_AUAW01000010.1"/>
</dbReference>
<gene>
    <name evidence="1" type="ORF">FD35_GL000665</name>
</gene>
<comment type="caution">
    <text evidence="1">The sequence shown here is derived from an EMBL/GenBank/DDBJ whole genome shotgun (WGS) entry which is preliminary data.</text>
</comment>
<evidence type="ECO:0008006" key="3">
    <source>
        <dbReference type="Google" id="ProtNLM"/>
    </source>
</evidence>
<dbReference type="PATRIC" id="fig|1114972.6.peg.665"/>
<evidence type="ECO:0000313" key="1">
    <source>
        <dbReference type="EMBL" id="KRL54078.1"/>
    </source>
</evidence>
<dbReference type="Pfam" id="PF06028">
    <property type="entry name" value="DUF915"/>
    <property type="match status" value="1"/>
</dbReference>
<dbReference type="STRING" id="1114972.FD35_GL000665"/>
<dbReference type="EMBL" id="AZFF01000011">
    <property type="protein sequence ID" value="KRL54078.1"/>
    <property type="molecule type" value="Genomic_DNA"/>
</dbReference>
<accession>A0A0R1RCB0</accession>
<dbReference type="Proteomes" id="UP000051999">
    <property type="component" value="Unassembled WGS sequence"/>
</dbReference>
<dbReference type="InterPro" id="IPR010315">
    <property type="entry name" value="DUF915_hydro-like"/>
</dbReference>
<dbReference type="InterPro" id="IPR029058">
    <property type="entry name" value="AB_hydrolase_fold"/>
</dbReference>
<dbReference type="SUPFAM" id="SSF53474">
    <property type="entry name" value="alpha/beta-Hydrolases"/>
    <property type="match status" value="1"/>
</dbReference>
<evidence type="ECO:0000313" key="2">
    <source>
        <dbReference type="Proteomes" id="UP000051999"/>
    </source>
</evidence>
<proteinExistence type="predicted"/>
<dbReference type="OrthoDB" id="503948at2"/>